<evidence type="ECO:0000256" key="7">
    <source>
        <dbReference type="SAM" id="Phobius"/>
    </source>
</evidence>
<organism evidence="8">
    <name type="scientific">Fagus sylvatica</name>
    <name type="common">Beechnut</name>
    <dbReference type="NCBI Taxonomy" id="28930"/>
    <lineage>
        <taxon>Eukaryota</taxon>
        <taxon>Viridiplantae</taxon>
        <taxon>Streptophyta</taxon>
        <taxon>Embryophyta</taxon>
        <taxon>Tracheophyta</taxon>
        <taxon>Spermatophyta</taxon>
        <taxon>Magnoliopsida</taxon>
        <taxon>eudicotyledons</taxon>
        <taxon>Gunneridae</taxon>
        <taxon>Pentapetalae</taxon>
        <taxon>rosids</taxon>
        <taxon>fabids</taxon>
        <taxon>Fagales</taxon>
        <taxon>Fagaceae</taxon>
        <taxon>Fagus</taxon>
    </lineage>
</organism>
<evidence type="ECO:0000313" key="8">
    <source>
        <dbReference type="EMBL" id="SPD04265.1"/>
    </source>
</evidence>
<feature type="transmembrane region" description="Helical" evidence="7">
    <location>
        <begin position="559"/>
        <end position="582"/>
    </location>
</feature>
<feature type="transmembrane region" description="Helical" evidence="7">
    <location>
        <begin position="266"/>
        <end position="284"/>
    </location>
</feature>
<feature type="transmembrane region" description="Helical" evidence="7">
    <location>
        <begin position="720"/>
        <end position="745"/>
    </location>
</feature>
<feature type="transmembrane region" description="Helical" evidence="7">
    <location>
        <begin position="201"/>
        <end position="224"/>
    </location>
</feature>
<feature type="transmembrane region" description="Helical" evidence="7">
    <location>
        <begin position="798"/>
        <end position="815"/>
    </location>
</feature>
<evidence type="ECO:0000256" key="5">
    <source>
        <dbReference type="ARBA" id="ARBA00023136"/>
    </source>
</evidence>
<dbReference type="InterPro" id="IPR000109">
    <property type="entry name" value="POT_fam"/>
</dbReference>
<accession>A0A2N9GXE9</accession>
<feature type="region of interest" description="Disordered" evidence="6">
    <location>
        <begin position="1"/>
        <end position="126"/>
    </location>
</feature>
<dbReference type="GO" id="GO:0016020">
    <property type="term" value="C:membrane"/>
    <property type="evidence" value="ECO:0007669"/>
    <property type="project" value="UniProtKB-SubCell"/>
</dbReference>
<comment type="similarity">
    <text evidence="2">Belongs to the major facilitator superfamily. Proton-dependent oligopeptide transporter (POT/PTR) (TC 2.A.17) family.</text>
</comment>
<keyword evidence="5 7" id="KW-0472">Membrane</keyword>
<feature type="compositionally biased region" description="Polar residues" evidence="6">
    <location>
        <begin position="11"/>
        <end position="27"/>
    </location>
</feature>
<keyword evidence="3 7" id="KW-0812">Transmembrane</keyword>
<proteinExistence type="inferred from homology"/>
<feature type="transmembrane region" description="Helical" evidence="7">
    <location>
        <begin position="841"/>
        <end position="864"/>
    </location>
</feature>
<feature type="transmembrane region" description="Helical" evidence="7">
    <location>
        <begin position="236"/>
        <end position="259"/>
    </location>
</feature>
<evidence type="ECO:0000256" key="2">
    <source>
        <dbReference type="ARBA" id="ARBA00005982"/>
    </source>
</evidence>
<dbReference type="InterPro" id="IPR036259">
    <property type="entry name" value="MFS_trans_sf"/>
</dbReference>
<feature type="transmembrane region" description="Helical" evidence="7">
    <location>
        <begin position="355"/>
        <end position="377"/>
    </location>
</feature>
<evidence type="ECO:0000256" key="1">
    <source>
        <dbReference type="ARBA" id="ARBA00004141"/>
    </source>
</evidence>
<evidence type="ECO:0000256" key="4">
    <source>
        <dbReference type="ARBA" id="ARBA00022989"/>
    </source>
</evidence>
<feature type="transmembrane region" description="Helical" evidence="7">
    <location>
        <begin position="686"/>
        <end position="708"/>
    </location>
</feature>
<dbReference type="PANTHER" id="PTHR11654">
    <property type="entry name" value="OLIGOPEPTIDE TRANSPORTER-RELATED"/>
    <property type="match status" value="1"/>
</dbReference>
<dbReference type="Gene3D" id="1.20.1250.20">
    <property type="entry name" value="MFS general substrate transporter like domains"/>
    <property type="match status" value="2"/>
</dbReference>
<reference evidence="8" key="1">
    <citation type="submission" date="2018-02" db="EMBL/GenBank/DDBJ databases">
        <authorList>
            <person name="Cohen D.B."/>
            <person name="Kent A.D."/>
        </authorList>
    </citation>
    <scope>NUCLEOTIDE SEQUENCE</scope>
</reference>
<sequence>MVNDQKKTIHRSSQSPENVEESWSSTPPSGPRRVVQRSTASSVTEKRSAAAPTAANDEGSDEEDEARLKRLGNLPWPPKSVPPEADNDEKPTGYFLYPRGLEKSAMATTTRGQRPPQPSTPVVLAPPHHGTQEARFGGRGTNLLQFGLICRNRNGIDLLGRNAKNEIKFKIIKFILICGISFVDPPQPPTKPRLLLNMASIVRISALVWADILTLWAIFVMMTYLTNVWGLTITHAAAIVNVFTGVAAIMPIGMAFLVDTFMGDKWMLLLSSIAYSIGLTSLAMSTPPFLSNAAGNCGAYKPECIGDAQKVLFYTSLPLIAIGISGHITSLESFVKKQTENQTGDQDDSVKKTPWQVAGICVILLPIVGCFALPYIKPWPVRFGIPAICTVVATFLFISGFFCSSYKHSGPEGSPLTTVFRVFVASASKMFSHLPQHDTEPNGTLRPGPHTRCLRCLDKAAIIDGEPKEQHRWKNCSIEEVDETKIFICMIPMWMTFIMCGVVISVGNTFFLEQADKMNHKVGKLKVPLPIFKAFYDLVKDGFKYWYVKVAKKVRQEKYVAPCGITIAMLFSILCCILAAGVEISRLDVIRRHGLLDKPNDKIPMSMFVLLPQYLLLGAIDGISNSSIDQFFTNQAPESMGCYSQIFSHGVIGAGTVGSVLSVYVVSKKTRVTGEHVIICQNIRALSSSSIAVLVWADILAAYAVWVMMPYLTTVWSFNLTHAAAIVNVFTGAATIMPIGMAFLVDAFMGDKWMLLLSSLAYSFGMSFLAMSTPPVLSNVAGNCDAYKSSCIGNAQKVLFFIALALIAIGISGHIKSLESFLVQQQQNQNNTSDQDGSNKVWQSVGVFALILLPIVGAIALPLIKPWSIRFGIPAISAKMETRRLDAIRRHGLHDISNGKIPMSMFWLLPQFLLLGALDGISKYSIDYFFNVQVRSVKVEGNQVGFGTH</sequence>
<feature type="transmembrane region" description="Helical" evidence="7">
    <location>
        <begin position="383"/>
        <end position="403"/>
    </location>
</feature>
<name>A0A2N9GXE9_FAGSY</name>
<feature type="transmembrane region" description="Helical" evidence="7">
    <location>
        <begin position="643"/>
        <end position="666"/>
    </location>
</feature>
<protein>
    <submittedName>
        <fullName evidence="8">Uncharacterized protein</fullName>
    </submittedName>
</protein>
<keyword evidence="4 7" id="KW-1133">Transmembrane helix</keyword>
<evidence type="ECO:0000256" key="6">
    <source>
        <dbReference type="SAM" id="MobiDB-lite"/>
    </source>
</evidence>
<dbReference type="Pfam" id="PF00854">
    <property type="entry name" value="PTR2"/>
    <property type="match status" value="1"/>
</dbReference>
<gene>
    <name evidence="8" type="ORF">FSB_LOCUS32147</name>
</gene>
<dbReference type="EMBL" id="OIVN01002514">
    <property type="protein sequence ID" value="SPD04265.1"/>
    <property type="molecule type" value="Genomic_DNA"/>
</dbReference>
<feature type="transmembrane region" description="Helical" evidence="7">
    <location>
        <begin position="311"/>
        <end position="335"/>
    </location>
</feature>
<feature type="transmembrane region" description="Helical" evidence="7">
    <location>
        <begin position="487"/>
        <end position="511"/>
    </location>
</feature>
<evidence type="ECO:0000256" key="3">
    <source>
        <dbReference type="ARBA" id="ARBA00022692"/>
    </source>
</evidence>
<comment type="subcellular location">
    <subcellularLocation>
        <location evidence="1">Membrane</location>
        <topology evidence="1">Multi-pass membrane protein</topology>
    </subcellularLocation>
</comment>
<dbReference type="AlphaFoldDB" id="A0A2N9GXE9"/>
<dbReference type="GO" id="GO:0022857">
    <property type="term" value="F:transmembrane transporter activity"/>
    <property type="evidence" value="ECO:0007669"/>
    <property type="project" value="InterPro"/>
</dbReference>